<dbReference type="STRING" id="376686.Fjoh_3572"/>
<reference evidence="1 2" key="1">
    <citation type="journal article" date="2009" name="Appl. Environ. Microbiol.">
        <title>Novel features of the polysaccharide-digesting gliding bacterium Flavobacterium johnsoniae as revealed by genome sequence analysis.</title>
        <authorList>
            <person name="McBride M.J."/>
            <person name="Xie G."/>
            <person name="Martens E.C."/>
            <person name="Lapidus A."/>
            <person name="Henrissat B."/>
            <person name="Rhodes R.G."/>
            <person name="Goltsman E."/>
            <person name="Wang W."/>
            <person name="Xu J."/>
            <person name="Hunnicutt D.W."/>
            <person name="Staroscik A.M."/>
            <person name="Hoover T.R."/>
            <person name="Cheng Y.Q."/>
            <person name="Stein J.L."/>
        </authorList>
    </citation>
    <scope>NUCLEOTIDE SEQUENCE [LARGE SCALE GENOMIC DNA]</scope>
    <source>
        <strain evidence="2">ATCC 17061 / DSM 2064 / JCM 8514 / BCRC 14874 / CCUG 350202 / NBRC 14942 / NCIMB 11054 / UW101</strain>
    </source>
</reference>
<proteinExistence type="predicted"/>
<organism evidence="1 2">
    <name type="scientific">Flavobacterium johnsoniae (strain ATCC 17061 / DSM 2064 / JCM 8514 / BCRC 14874 / CCUG 350202 / NBRC 14942 / NCIMB 11054 / UW101)</name>
    <name type="common">Cytophaga johnsonae</name>
    <dbReference type="NCBI Taxonomy" id="376686"/>
    <lineage>
        <taxon>Bacteria</taxon>
        <taxon>Pseudomonadati</taxon>
        <taxon>Bacteroidota</taxon>
        <taxon>Flavobacteriia</taxon>
        <taxon>Flavobacteriales</taxon>
        <taxon>Flavobacteriaceae</taxon>
        <taxon>Flavobacterium</taxon>
    </lineage>
</organism>
<gene>
    <name evidence="1" type="ordered locus">Fjoh_3572</name>
</gene>
<protein>
    <submittedName>
        <fullName evidence="1">Uncharacterized protein</fullName>
    </submittedName>
</protein>
<dbReference type="AlphaFoldDB" id="A5FDY9"/>
<dbReference type="Proteomes" id="UP000006694">
    <property type="component" value="Chromosome"/>
</dbReference>
<name>A5FDY9_FLAJ1</name>
<dbReference type="EMBL" id="CP000685">
    <property type="protein sequence ID" value="ABQ06586.1"/>
    <property type="molecule type" value="Genomic_DNA"/>
</dbReference>
<dbReference type="KEGG" id="fjo:Fjoh_3572"/>
<keyword evidence="2" id="KW-1185">Reference proteome</keyword>
<dbReference type="eggNOG" id="ENOG5030Z90">
    <property type="taxonomic scope" value="Bacteria"/>
</dbReference>
<accession>A5FDY9</accession>
<dbReference type="HOGENOM" id="CLU_2301687_0_0_10"/>
<evidence type="ECO:0000313" key="2">
    <source>
        <dbReference type="Proteomes" id="UP000006694"/>
    </source>
</evidence>
<sequence>MIVNLVEKCSMYSHTLTLSTARAPIPNEVCIDFVTSLINTGAAMVEYFGFEIDHCEDYLEEDMAQVNEQNCYFEFYFDTEFPIDYDMLSEKQVDHICSKQ</sequence>
<evidence type="ECO:0000313" key="1">
    <source>
        <dbReference type="EMBL" id="ABQ06586.1"/>
    </source>
</evidence>